<sequence>MKKRDYYFDNAKFILIFFVVFGHLLRSFIDDNGVIYNIYKVIYTFHMPAFILVSGFFARGFSEKGYIIKIARKLILPYLIFQIIYSVFYYFLYNESKLVLSPLDPHWSLWFLISLFFWNVLLIGVSKLTPAAGLGTALVFGLLSGYFEGLSNWLSLSRTFVFFPMFLLGYYMNKEQVMMLTRPPFKITAALSFAAVFAGFTLYPNIDYEWLLGSKPYASMETGAVAGMLIRLGIYLLSTWMVLSFLSIVPKKQYFFTSLGKNTLYVYLLHGFFIRVFRESGVKNFFTEPETFLLLALIALLLTLLLSSNPATALTQPIIELKLSRFSAYKLKISIFFKAYRKKILSN</sequence>
<feature type="transmembrane region" description="Helical" evidence="3">
    <location>
        <begin position="131"/>
        <end position="147"/>
    </location>
</feature>
<feature type="domain" description="Acyltransferase 3" evidence="4">
    <location>
        <begin position="6"/>
        <end position="307"/>
    </location>
</feature>
<gene>
    <name evidence="5" type="ORF">D1970_02805</name>
</gene>
<accession>A0A398BD48</accession>
<feature type="transmembrane region" description="Helical" evidence="3">
    <location>
        <begin position="41"/>
        <end position="62"/>
    </location>
</feature>
<feature type="transmembrane region" description="Helical" evidence="3">
    <location>
        <begin position="259"/>
        <end position="277"/>
    </location>
</feature>
<keyword evidence="5" id="KW-0012">Acyltransferase</keyword>
<dbReference type="GO" id="GO:0016747">
    <property type="term" value="F:acyltransferase activity, transferring groups other than amino-acyl groups"/>
    <property type="evidence" value="ECO:0007669"/>
    <property type="project" value="InterPro"/>
</dbReference>
<keyword evidence="3" id="KW-1133">Transmembrane helix</keyword>
<comment type="similarity">
    <text evidence="2">Belongs to the acyltransferase 3 family.</text>
</comment>
<evidence type="ECO:0000313" key="6">
    <source>
        <dbReference type="Proteomes" id="UP000265816"/>
    </source>
</evidence>
<dbReference type="EMBL" id="QWVT01000008">
    <property type="protein sequence ID" value="RID87792.1"/>
    <property type="molecule type" value="Genomic_DNA"/>
</dbReference>
<name>A0A398BD48_9BACI</name>
<dbReference type="AlphaFoldDB" id="A0A398BD48"/>
<dbReference type="PANTHER" id="PTHR37312:SF1">
    <property type="entry name" value="MEMBRANE-BOUND ACYLTRANSFERASE YKRP-RELATED"/>
    <property type="match status" value="1"/>
</dbReference>
<comment type="caution">
    <text evidence="5">The sequence shown here is derived from an EMBL/GenBank/DDBJ whole genome shotgun (WGS) entry which is preliminary data.</text>
</comment>
<proteinExistence type="inferred from homology"/>
<protein>
    <submittedName>
        <fullName evidence="5">Acyltransferase</fullName>
    </submittedName>
</protein>
<evidence type="ECO:0000313" key="5">
    <source>
        <dbReference type="EMBL" id="RID87792.1"/>
    </source>
</evidence>
<keyword evidence="6" id="KW-1185">Reference proteome</keyword>
<keyword evidence="3" id="KW-0812">Transmembrane</keyword>
<feature type="transmembrane region" description="Helical" evidence="3">
    <location>
        <begin position="12"/>
        <end position="29"/>
    </location>
</feature>
<dbReference type="RefSeq" id="WP_119111364.1">
    <property type="nucleotide sequence ID" value="NZ_CBCSEO010000001.1"/>
</dbReference>
<evidence type="ECO:0000259" key="4">
    <source>
        <dbReference type="Pfam" id="PF01757"/>
    </source>
</evidence>
<feature type="transmembrane region" description="Helical" evidence="3">
    <location>
        <begin position="292"/>
        <end position="315"/>
    </location>
</feature>
<dbReference type="InterPro" id="IPR052734">
    <property type="entry name" value="Nod_factor_acetyltransferase"/>
</dbReference>
<feature type="transmembrane region" description="Helical" evidence="3">
    <location>
        <begin position="184"/>
        <end position="203"/>
    </location>
</feature>
<feature type="transmembrane region" description="Helical" evidence="3">
    <location>
        <begin position="223"/>
        <end position="247"/>
    </location>
</feature>
<organism evidence="5 6">
    <name type="scientific">Mesobacillus zeae</name>
    <dbReference type="NCBI Taxonomy" id="1917180"/>
    <lineage>
        <taxon>Bacteria</taxon>
        <taxon>Bacillati</taxon>
        <taxon>Bacillota</taxon>
        <taxon>Bacilli</taxon>
        <taxon>Bacillales</taxon>
        <taxon>Bacillaceae</taxon>
        <taxon>Mesobacillus</taxon>
    </lineage>
</organism>
<feature type="transmembrane region" description="Helical" evidence="3">
    <location>
        <begin position="153"/>
        <end position="172"/>
    </location>
</feature>
<dbReference type="OrthoDB" id="6623990at2"/>
<dbReference type="Proteomes" id="UP000265816">
    <property type="component" value="Unassembled WGS sequence"/>
</dbReference>
<evidence type="ECO:0000256" key="2">
    <source>
        <dbReference type="ARBA" id="ARBA00007400"/>
    </source>
</evidence>
<dbReference type="Pfam" id="PF01757">
    <property type="entry name" value="Acyl_transf_3"/>
    <property type="match status" value="1"/>
</dbReference>
<evidence type="ECO:0000256" key="1">
    <source>
        <dbReference type="ARBA" id="ARBA00004370"/>
    </source>
</evidence>
<feature type="transmembrane region" description="Helical" evidence="3">
    <location>
        <begin position="107"/>
        <end position="124"/>
    </location>
</feature>
<evidence type="ECO:0000256" key="3">
    <source>
        <dbReference type="SAM" id="Phobius"/>
    </source>
</evidence>
<reference evidence="5 6" key="1">
    <citation type="submission" date="2018-08" db="EMBL/GenBank/DDBJ databases">
        <title>Bacillus jemisoniae sp. nov., Bacillus chryseoplanitiae sp. nov., Bacillus resnikiae sp. nov., and Bacillus frankliniae sp. nov., isolated from Viking spacecraft and associated surfaces.</title>
        <authorList>
            <person name="Seuylemezian A."/>
            <person name="Vaishampayan P."/>
        </authorList>
    </citation>
    <scope>NUCLEOTIDE SEQUENCE [LARGE SCALE GENOMIC DNA]</scope>
    <source>
        <strain evidence="5 6">JJ-247</strain>
    </source>
</reference>
<comment type="subcellular location">
    <subcellularLocation>
        <location evidence="1">Membrane</location>
    </subcellularLocation>
</comment>
<keyword evidence="5" id="KW-0808">Transferase</keyword>
<keyword evidence="3" id="KW-0472">Membrane</keyword>
<feature type="transmembrane region" description="Helical" evidence="3">
    <location>
        <begin position="74"/>
        <end position="92"/>
    </location>
</feature>
<dbReference type="InterPro" id="IPR002656">
    <property type="entry name" value="Acyl_transf_3_dom"/>
</dbReference>
<dbReference type="PANTHER" id="PTHR37312">
    <property type="entry name" value="MEMBRANE-BOUND ACYLTRANSFERASE YKRP-RELATED"/>
    <property type="match status" value="1"/>
</dbReference>